<feature type="region of interest" description="Disordered" evidence="1">
    <location>
        <begin position="496"/>
        <end position="541"/>
    </location>
</feature>
<evidence type="ECO:0000313" key="3">
    <source>
        <dbReference type="EMBL" id="CAG7646246.1"/>
    </source>
</evidence>
<proteinExistence type="predicted"/>
<evidence type="ECO:0000259" key="2">
    <source>
        <dbReference type="PROSITE" id="PS50022"/>
    </source>
</evidence>
<dbReference type="PANTHER" id="PTHR41349:SF1">
    <property type="entry name" value="PROTEIN CBG08683"/>
    <property type="match status" value="1"/>
</dbReference>
<dbReference type="PROSITE" id="PS50022">
    <property type="entry name" value="FA58C_3"/>
    <property type="match status" value="1"/>
</dbReference>
<feature type="domain" description="F5/8 type C" evidence="2">
    <location>
        <begin position="510"/>
        <end position="657"/>
    </location>
</feature>
<dbReference type="PROSITE" id="PS51257">
    <property type="entry name" value="PROKAR_LIPOPROTEIN"/>
    <property type="match status" value="1"/>
</dbReference>
<accession>A0A916K982</accession>
<comment type="caution">
    <text evidence="3">The sequence shown here is derived from an EMBL/GenBank/DDBJ whole genome shotgun (WGS) entry which is preliminary data.</text>
</comment>
<evidence type="ECO:0000256" key="1">
    <source>
        <dbReference type="SAM" id="MobiDB-lite"/>
    </source>
</evidence>
<dbReference type="InterPro" id="IPR005135">
    <property type="entry name" value="Endo/exonuclease/phosphatase"/>
</dbReference>
<organism evidence="3 4">
    <name type="scientific">Paenibacillus solanacearum</name>
    <dbReference type="NCBI Taxonomy" id="2048548"/>
    <lineage>
        <taxon>Bacteria</taxon>
        <taxon>Bacillati</taxon>
        <taxon>Bacillota</taxon>
        <taxon>Bacilli</taxon>
        <taxon>Bacillales</taxon>
        <taxon>Paenibacillaceae</taxon>
        <taxon>Paenibacillus</taxon>
    </lineage>
</organism>
<feature type="region of interest" description="Disordered" evidence="1">
    <location>
        <begin position="26"/>
        <end position="55"/>
    </location>
</feature>
<dbReference type="PANTHER" id="PTHR41349">
    <property type="match status" value="1"/>
</dbReference>
<dbReference type="Proteomes" id="UP000693672">
    <property type="component" value="Unassembled WGS sequence"/>
</dbReference>
<keyword evidence="4" id="KW-1185">Reference proteome</keyword>
<gene>
    <name evidence="3" type="ORF">PAESOLCIP111_05123</name>
</gene>
<name>A0A916K982_9BACL</name>
<sequence>MNKIVMTLLLVTLILLVSACLNSSNSSQKRQVQPEPDKPVESIAPAEISSRREASDPPITFALTKNADNVPSQQYDIRLICDGQSEAQVQLDQSRRTAVTALHEATGKTCTIQWSTSLQPDSVQELAFTVRAGEYIWARQTLYSRDGQAESRPFVLPQQPVQIDIETASLSAAQAGTPLRLMSFNIYGGGTLDRNEVGAQNLRELIEYVSVQDPDVLFLVEAYGSGQQIVDGLNARRAGDAAYTGVQITKETGQAADRDNLWLISKLEVEKVYPRTSDKVLTSFNFGGARLRLPDGRHINAFTAWLYHADYAWGLNHQSAIESALGVKRTYTDRQVIATDEIRRVGMAKVLLQKQLPGYIENDDAPVFIGGDFNTQSHQDWTKQFAAAPGHGGLTLSWSTLKLFDEAGFIDTYRYANPDAGQYPGRTWSPISGFGYAPGRIDYILARGKGVRVVSSHTDVRRLERHQGTDLNRLFPFYSDHGAVISDVLIQGAGTGTTRTPTFDEPDNQNTAWPAPPAGKPVPPKELTASASTEKPGAGEASFAVDGNPQTMWHSMYPDIPPQPHEITVDMGRVRQLSAVRFQPKMVWNMNGTPLEGVVQVSEDGTTFQDVEHVIWARTSTPKDVDLHGIRARYLRLRVEYSMGGASSLAEITPYEE</sequence>
<reference evidence="3" key="1">
    <citation type="submission" date="2021-06" db="EMBL/GenBank/DDBJ databases">
        <authorList>
            <person name="Criscuolo A."/>
        </authorList>
    </citation>
    <scope>NUCLEOTIDE SEQUENCE</scope>
    <source>
        <strain evidence="3">CIP111600</strain>
    </source>
</reference>
<dbReference type="InterPro" id="IPR000421">
    <property type="entry name" value="FA58C"/>
</dbReference>
<dbReference type="Pfam" id="PF03372">
    <property type="entry name" value="Exo_endo_phos"/>
    <property type="match status" value="1"/>
</dbReference>
<dbReference type="GO" id="GO:0003824">
    <property type="term" value="F:catalytic activity"/>
    <property type="evidence" value="ECO:0007669"/>
    <property type="project" value="InterPro"/>
</dbReference>
<dbReference type="EMBL" id="CAJVAS010000034">
    <property type="protein sequence ID" value="CAG7646246.1"/>
    <property type="molecule type" value="Genomic_DNA"/>
</dbReference>
<protein>
    <recommendedName>
        <fullName evidence="2">F5/8 type C domain-containing protein</fullName>
    </recommendedName>
</protein>
<feature type="compositionally biased region" description="Pro residues" evidence="1">
    <location>
        <begin position="514"/>
        <end position="524"/>
    </location>
</feature>
<dbReference type="AlphaFoldDB" id="A0A916K982"/>
<evidence type="ECO:0000313" key="4">
    <source>
        <dbReference type="Proteomes" id="UP000693672"/>
    </source>
</evidence>
<dbReference type="Pfam" id="PF00754">
    <property type="entry name" value="F5_F8_type_C"/>
    <property type="match status" value="1"/>
</dbReference>